<evidence type="ECO:0000256" key="1">
    <source>
        <dbReference type="SAM" id="Phobius"/>
    </source>
</evidence>
<gene>
    <name evidence="2" type="ORF">SAMN06309945_2025</name>
</gene>
<dbReference type="RefSeq" id="WP_079728103.1">
    <property type="nucleotide sequence ID" value="NZ_FUZP01000002.1"/>
</dbReference>
<evidence type="ECO:0000313" key="3">
    <source>
        <dbReference type="Proteomes" id="UP000190857"/>
    </source>
</evidence>
<keyword evidence="3" id="KW-1185">Reference proteome</keyword>
<keyword evidence="1" id="KW-0812">Transmembrane</keyword>
<dbReference type="STRING" id="123320.SAMN06309945_2025"/>
<sequence length="134" mass="14634">MDGHTAVGLISEVFTWFGLGLGIVLLGIGLILGSVRKRWIQVDGVIATGPKGTIVRWLDDDHDVHEAPASTAEALRAQVGDDIPLWFNHRAPWICRTREPEIDGRTFRLIGWLLLGIGIVAAIVGIAIQFIEFG</sequence>
<reference evidence="2 3" key="1">
    <citation type="submission" date="2017-02" db="EMBL/GenBank/DDBJ databases">
        <authorList>
            <person name="Peterson S.W."/>
        </authorList>
    </citation>
    <scope>NUCLEOTIDE SEQUENCE [LARGE SCALE GENOMIC DNA]</scope>
    <source>
        <strain evidence="2 3">VKM Ac-2059</strain>
    </source>
</reference>
<dbReference type="EMBL" id="FUZP01000002">
    <property type="protein sequence ID" value="SKC60147.1"/>
    <property type="molecule type" value="Genomic_DNA"/>
</dbReference>
<evidence type="ECO:0008006" key="4">
    <source>
        <dbReference type="Google" id="ProtNLM"/>
    </source>
</evidence>
<name>A0A1T5K8W6_9MICO</name>
<dbReference type="Proteomes" id="UP000190857">
    <property type="component" value="Unassembled WGS sequence"/>
</dbReference>
<evidence type="ECO:0000313" key="2">
    <source>
        <dbReference type="EMBL" id="SKC60147.1"/>
    </source>
</evidence>
<feature type="transmembrane region" description="Helical" evidence="1">
    <location>
        <begin position="109"/>
        <end position="131"/>
    </location>
</feature>
<protein>
    <recommendedName>
        <fullName evidence="4">Sortase</fullName>
    </recommendedName>
</protein>
<proteinExistence type="predicted"/>
<keyword evidence="1" id="KW-0472">Membrane</keyword>
<organism evidence="2 3">
    <name type="scientific">Okibacterium fritillariae</name>
    <dbReference type="NCBI Taxonomy" id="123320"/>
    <lineage>
        <taxon>Bacteria</taxon>
        <taxon>Bacillati</taxon>
        <taxon>Actinomycetota</taxon>
        <taxon>Actinomycetes</taxon>
        <taxon>Micrococcales</taxon>
        <taxon>Microbacteriaceae</taxon>
        <taxon>Okibacterium</taxon>
    </lineage>
</organism>
<feature type="transmembrane region" description="Helical" evidence="1">
    <location>
        <begin position="13"/>
        <end position="32"/>
    </location>
</feature>
<dbReference type="OrthoDB" id="5125638at2"/>
<accession>A0A1T5K8W6</accession>
<dbReference type="AlphaFoldDB" id="A0A1T5K8W6"/>
<keyword evidence="1" id="KW-1133">Transmembrane helix</keyword>